<sequence length="128" mass="14978">MPYISLMSSWKSNDIESIENMVDDRVLAYYINELGEAQSLSKSTLIHMLRKRMQQVMEKNDLQWNFEIIHRAHVRGSQLIIFYVYSLENPDYKRTSKTMVTMTFGGASGEQHRIKTVYITPNVIDVNQ</sequence>
<name>A0A7Z7QP90_STASC</name>
<evidence type="ECO:0000313" key="4">
    <source>
        <dbReference type="Proteomes" id="UP000264146"/>
    </source>
</evidence>
<dbReference type="RefSeq" id="WP_016425550.1">
    <property type="nucleotide sequence ID" value="NZ_CABKRV010000001.1"/>
</dbReference>
<dbReference type="Proteomes" id="UP000572988">
    <property type="component" value="Unassembled WGS sequence"/>
</dbReference>
<reference evidence="2 5" key="1">
    <citation type="submission" date="2018-01" db="EMBL/GenBank/DDBJ databases">
        <title>Complete genome sequence of Staphylococcus Scheliferi isolated from human.</title>
        <authorList>
            <person name="Abouelkhair M.A."/>
            <person name="Bemis D.A."/>
            <person name="Kania S.A."/>
        </authorList>
    </citation>
    <scope>NUCLEOTIDE SEQUENCE [LARGE SCALE GENOMIC DNA]</scope>
    <source>
        <strain evidence="2 5">ATCC 43808</strain>
    </source>
</reference>
<dbReference type="Proteomes" id="UP000264146">
    <property type="component" value="Chromosome"/>
</dbReference>
<gene>
    <name evidence="2" type="ORF">C1O36_01450</name>
    <name evidence="3" type="ORF">NCTC12218_00879</name>
</gene>
<dbReference type="GeneID" id="93789596"/>
<evidence type="ECO:0000313" key="5">
    <source>
        <dbReference type="Proteomes" id="UP000572988"/>
    </source>
</evidence>
<reference evidence="3" key="2">
    <citation type="submission" date="2018-06" db="EMBL/GenBank/DDBJ databases">
        <authorList>
            <consortium name="Pathogen Informatics"/>
            <person name="Doyle S."/>
        </authorList>
    </citation>
    <scope>NUCLEOTIDE SEQUENCE [LARGE SCALE GENOMIC DNA]</scope>
    <source>
        <strain evidence="3">NCTC12218</strain>
    </source>
</reference>
<dbReference type="AlphaFoldDB" id="A0A7Z7QP90"/>
<accession>A0A7Z7QP90</accession>
<organism evidence="3">
    <name type="scientific">Staphylococcus schleiferi</name>
    <dbReference type="NCBI Taxonomy" id="1295"/>
    <lineage>
        <taxon>Bacteria</taxon>
        <taxon>Bacillati</taxon>
        <taxon>Bacillota</taxon>
        <taxon>Bacilli</taxon>
        <taxon>Bacillales</taxon>
        <taxon>Staphylococcaceae</taxon>
        <taxon>Staphylococcus</taxon>
    </lineage>
</organism>
<proteinExistence type="predicted"/>
<evidence type="ECO:0000313" key="1">
    <source>
        <dbReference type="EMBL" id="CAD7359273.1"/>
    </source>
</evidence>
<reference evidence="1 4" key="3">
    <citation type="submission" date="2020-11" db="EMBL/GenBank/DDBJ databases">
        <authorList>
            <consortium name="Pathogen Informatics"/>
        </authorList>
    </citation>
    <scope>NUCLEOTIDE SEQUENCE [LARGE SCALE GENOMIC DNA]</scope>
    <source>
        <strain evidence="1 4">NCTC12218</strain>
    </source>
</reference>
<dbReference type="EMBL" id="POVK01000003">
    <property type="protein sequence ID" value="NHA33203.1"/>
    <property type="molecule type" value="Genomic_DNA"/>
</dbReference>
<keyword evidence="5" id="KW-1185">Reference proteome</keyword>
<protein>
    <submittedName>
        <fullName evidence="3">Uncharacterized protein</fullName>
    </submittedName>
</protein>
<dbReference type="EMBL" id="UHEF01000001">
    <property type="protein sequence ID" value="SUM88008.1"/>
    <property type="molecule type" value="Genomic_DNA"/>
</dbReference>
<dbReference type="EMBL" id="LR962863">
    <property type="protein sequence ID" value="CAD7359273.1"/>
    <property type="molecule type" value="Genomic_DNA"/>
</dbReference>
<evidence type="ECO:0000313" key="2">
    <source>
        <dbReference type="EMBL" id="NHA33203.1"/>
    </source>
</evidence>
<evidence type="ECO:0000313" key="3">
    <source>
        <dbReference type="EMBL" id="SUM88008.1"/>
    </source>
</evidence>